<protein>
    <submittedName>
        <fullName evidence="2">Uncharacterized protein</fullName>
    </submittedName>
</protein>
<dbReference type="RefSeq" id="WP_249308833.1">
    <property type="nucleotide sequence ID" value="NZ_JACRSZ010000010.1"/>
</dbReference>
<dbReference type="EMBL" id="JACRSZ010000010">
    <property type="protein sequence ID" value="MBC8573547.1"/>
    <property type="molecule type" value="Genomic_DNA"/>
</dbReference>
<gene>
    <name evidence="2" type="ORF">H8716_10705</name>
</gene>
<comment type="caution">
    <text evidence="2">The sequence shown here is derived from an EMBL/GenBank/DDBJ whole genome shotgun (WGS) entry which is preliminary data.</text>
</comment>
<name>A0ABR7NAW8_9FIRM</name>
<evidence type="ECO:0000313" key="3">
    <source>
        <dbReference type="Proteomes" id="UP000657421"/>
    </source>
</evidence>
<keyword evidence="1" id="KW-1133">Transmembrane helix</keyword>
<keyword evidence="1" id="KW-0812">Transmembrane</keyword>
<dbReference type="Proteomes" id="UP000657421">
    <property type="component" value="Unassembled WGS sequence"/>
</dbReference>
<organism evidence="2 3">
    <name type="scientific">Jingyaoa shaoxingensis</name>
    <dbReference type="NCBI Taxonomy" id="2763671"/>
    <lineage>
        <taxon>Bacteria</taxon>
        <taxon>Bacillati</taxon>
        <taxon>Bacillota</taxon>
        <taxon>Clostridia</taxon>
        <taxon>Lachnospirales</taxon>
        <taxon>Lachnospiraceae</taxon>
        <taxon>Jingyaoa</taxon>
    </lineage>
</organism>
<proteinExistence type="predicted"/>
<evidence type="ECO:0000256" key="1">
    <source>
        <dbReference type="SAM" id="Phobius"/>
    </source>
</evidence>
<keyword evidence="1" id="KW-0472">Membrane</keyword>
<accession>A0ABR7NAW8</accession>
<evidence type="ECO:0000313" key="2">
    <source>
        <dbReference type="EMBL" id="MBC8573547.1"/>
    </source>
</evidence>
<reference evidence="2 3" key="1">
    <citation type="submission" date="2020-08" db="EMBL/GenBank/DDBJ databases">
        <title>Genome public.</title>
        <authorList>
            <person name="Liu C."/>
            <person name="Sun Q."/>
        </authorList>
    </citation>
    <scope>NUCLEOTIDE SEQUENCE [LARGE SCALE GENOMIC DNA]</scope>
    <source>
        <strain evidence="2 3">NSJ-46</strain>
    </source>
</reference>
<keyword evidence="3" id="KW-1185">Reference proteome</keyword>
<sequence>MDVKQKKTALDDDSILYQKRDDTIGKKDISSLSGRQKLQYFKDYYLKFCILAVVLIAIGANLVYTIFFRHQETILNITAVNEAALANADDLAAFLKSSFQATGKDQILTVTNYNLDDANQQMAFTTKLVTSDLDVIICDRETFDSKSEAGFCLDLSSVLTDDLLATFSDHLVTGQIVERDNDDQVVNTGEELPYGIDISNTALYTYYGGTASEAILMITAGSKHQDNALEFIRLLADWTAPSSQDPEAAPAKSQ</sequence>
<feature type="transmembrane region" description="Helical" evidence="1">
    <location>
        <begin position="44"/>
        <end position="67"/>
    </location>
</feature>